<protein>
    <submittedName>
        <fullName evidence="2">Uncharacterized protein</fullName>
    </submittedName>
</protein>
<dbReference type="EMBL" id="DS231715">
    <property type="protein sequence ID" value="KNB15002.1"/>
    <property type="molecule type" value="Genomic_DNA"/>
</dbReference>
<feature type="region of interest" description="Disordered" evidence="1">
    <location>
        <begin position="28"/>
        <end position="48"/>
    </location>
</feature>
<dbReference type="KEGG" id="fox:FOXG_21241"/>
<organism evidence="2 3">
    <name type="scientific">Fusarium oxysporum f. sp. lycopersici (strain 4287 / CBS 123668 / FGSC 9935 / NRRL 34936)</name>
    <name type="common">Fusarium vascular wilt of tomato</name>
    <dbReference type="NCBI Taxonomy" id="426428"/>
    <lineage>
        <taxon>Eukaryota</taxon>
        <taxon>Fungi</taxon>
        <taxon>Dikarya</taxon>
        <taxon>Ascomycota</taxon>
        <taxon>Pezizomycotina</taxon>
        <taxon>Sordariomycetes</taxon>
        <taxon>Hypocreomycetidae</taxon>
        <taxon>Hypocreales</taxon>
        <taxon>Nectriaceae</taxon>
        <taxon>Fusarium</taxon>
        <taxon>Fusarium oxysporum species complex</taxon>
    </lineage>
</organism>
<dbReference type="GeneID" id="28961947"/>
<dbReference type="RefSeq" id="XP_018253047.1">
    <property type="nucleotide sequence ID" value="XM_018401549.1"/>
</dbReference>
<evidence type="ECO:0000313" key="2">
    <source>
        <dbReference type="EMBL" id="KNB15002.1"/>
    </source>
</evidence>
<gene>
    <name evidence="2" type="ORF">FOXG_21241</name>
</gene>
<proteinExistence type="predicted"/>
<feature type="region of interest" description="Disordered" evidence="1">
    <location>
        <begin position="85"/>
        <end position="104"/>
    </location>
</feature>
<accession>A0A0J9WSW7</accession>
<evidence type="ECO:0000313" key="3">
    <source>
        <dbReference type="Proteomes" id="UP000009097"/>
    </source>
</evidence>
<reference evidence="2" key="2">
    <citation type="journal article" date="2010" name="Nature">
        <title>Comparative genomics reveals mobile pathogenicity chromosomes in Fusarium.</title>
        <authorList>
            <person name="Ma L.J."/>
            <person name="van der Does H.C."/>
            <person name="Borkovich K.A."/>
            <person name="Coleman J.J."/>
            <person name="Daboussi M.J."/>
            <person name="Di Pietro A."/>
            <person name="Dufresne M."/>
            <person name="Freitag M."/>
            <person name="Grabherr M."/>
            <person name="Henrissat B."/>
            <person name="Houterman P.M."/>
            <person name="Kang S."/>
            <person name="Shim W.B."/>
            <person name="Woloshuk C."/>
            <person name="Xie X."/>
            <person name="Xu J.R."/>
            <person name="Antoniw J."/>
            <person name="Baker S.E."/>
            <person name="Bluhm B.H."/>
            <person name="Breakspear A."/>
            <person name="Brown D.W."/>
            <person name="Butchko R.A."/>
            <person name="Chapman S."/>
            <person name="Coulson R."/>
            <person name="Coutinho P.M."/>
            <person name="Danchin E.G."/>
            <person name="Diener A."/>
            <person name="Gale L.R."/>
            <person name="Gardiner D.M."/>
            <person name="Goff S."/>
            <person name="Hammond-Kosack K.E."/>
            <person name="Hilburn K."/>
            <person name="Hua-Van A."/>
            <person name="Jonkers W."/>
            <person name="Kazan K."/>
            <person name="Kodira C.D."/>
            <person name="Koehrsen M."/>
            <person name="Kumar L."/>
            <person name="Lee Y.H."/>
            <person name="Li L."/>
            <person name="Manners J.M."/>
            <person name="Miranda-Saavedra D."/>
            <person name="Mukherjee M."/>
            <person name="Park G."/>
            <person name="Park J."/>
            <person name="Park S.Y."/>
            <person name="Proctor R.H."/>
            <person name="Regev A."/>
            <person name="Ruiz-Roldan M.C."/>
            <person name="Sain D."/>
            <person name="Sakthikumar S."/>
            <person name="Sykes S."/>
            <person name="Schwartz D.C."/>
            <person name="Turgeon B.G."/>
            <person name="Wapinski I."/>
            <person name="Yoder O."/>
            <person name="Young S."/>
            <person name="Zeng Q."/>
            <person name="Zhou S."/>
            <person name="Galagan J."/>
            <person name="Cuomo C.A."/>
            <person name="Kistler H.C."/>
            <person name="Rep M."/>
        </authorList>
    </citation>
    <scope>NUCLEOTIDE SEQUENCE [LARGE SCALE GENOMIC DNA]</scope>
    <source>
        <strain evidence="2">4287</strain>
    </source>
</reference>
<dbReference type="AlphaFoldDB" id="A0A0J9WSW7"/>
<reference evidence="2" key="1">
    <citation type="submission" date="2007-04" db="EMBL/GenBank/DDBJ databases">
        <authorList>
            <consortium name="The Broad Institute Genome Sequencing Platform"/>
            <person name="Birren B."/>
            <person name="Lander E."/>
            <person name="Galagan J."/>
            <person name="Nusbaum C."/>
            <person name="Devon K."/>
            <person name="Ma L.-J."/>
            <person name="Jaffe D."/>
            <person name="Butler J."/>
            <person name="Alvarez P."/>
            <person name="Gnerre S."/>
            <person name="Grabherr M."/>
            <person name="Kleber M."/>
            <person name="Mauceli E."/>
            <person name="Brockman W."/>
            <person name="MacCallum I.A."/>
            <person name="Young S."/>
            <person name="LaButti K."/>
            <person name="DeCaprio D."/>
            <person name="Crawford M."/>
            <person name="Koehrsen M."/>
            <person name="Engels R."/>
            <person name="Montgomery P."/>
            <person name="Pearson M."/>
            <person name="Howarth C."/>
            <person name="Larson L."/>
            <person name="White J."/>
            <person name="O'Leary S."/>
            <person name="Kodira C."/>
            <person name="Zeng Q."/>
            <person name="Yandava C."/>
            <person name="Alvarado L."/>
            <person name="Kistler C."/>
            <person name="Shim W.-B."/>
            <person name="Kang S."/>
            <person name="Woloshuk C."/>
        </authorList>
    </citation>
    <scope>NUCLEOTIDE SEQUENCE</scope>
    <source>
        <strain evidence="2">4287</strain>
    </source>
</reference>
<dbReference type="Proteomes" id="UP000009097">
    <property type="component" value="Unassembled WGS sequence"/>
</dbReference>
<evidence type="ECO:0000256" key="1">
    <source>
        <dbReference type="SAM" id="MobiDB-lite"/>
    </source>
</evidence>
<dbReference type="VEuPathDB" id="FungiDB:FOXG_21241"/>
<sequence length="104" mass="11443">MSQTAYTVQRDKQTRFFPLSSTAATQSVRKQRQFSKEKTVRDNTAGAASRAEISFSNNPTKMLFTQLSFKGVTHEAASTRAVLPPTHTIGHSAKGFTQKSLVAH</sequence>
<feature type="compositionally biased region" description="Polar residues" evidence="1">
    <location>
        <begin position="95"/>
        <end position="104"/>
    </location>
</feature>
<name>A0A0J9WSW7_FUSO4</name>